<organism evidence="4 5">
    <name type="scientific">Conoideocrella luteorostrata</name>
    <dbReference type="NCBI Taxonomy" id="1105319"/>
    <lineage>
        <taxon>Eukaryota</taxon>
        <taxon>Fungi</taxon>
        <taxon>Dikarya</taxon>
        <taxon>Ascomycota</taxon>
        <taxon>Pezizomycotina</taxon>
        <taxon>Sordariomycetes</taxon>
        <taxon>Hypocreomycetidae</taxon>
        <taxon>Hypocreales</taxon>
        <taxon>Clavicipitaceae</taxon>
        <taxon>Conoideocrella</taxon>
    </lineage>
</organism>
<dbReference type="Pfam" id="PF01083">
    <property type="entry name" value="Cutinase"/>
    <property type="match status" value="1"/>
</dbReference>
<evidence type="ECO:0000256" key="3">
    <source>
        <dbReference type="SAM" id="SignalP"/>
    </source>
</evidence>
<protein>
    <recommendedName>
        <fullName evidence="6">Acetylxylan esterase</fullName>
    </recommendedName>
</protein>
<reference evidence="4" key="1">
    <citation type="submission" date="2023-06" db="EMBL/GenBank/DDBJ databases">
        <title>Conoideocrella luteorostrata (Hypocreales: Clavicipitaceae), a potential biocontrol fungus for elongate hemlock scale in United States Christmas tree production areas.</title>
        <authorList>
            <person name="Barrett H."/>
            <person name="Lovett B."/>
            <person name="Macias A.M."/>
            <person name="Stajich J.E."/>
            <person name="Kasson M.T."/>
        </authorList>
    </citation>
    <scope>NUCLEOTIDE SEQUENCE</scope>
    <source>
        <strain evidence="4">ARSEF 14590</strain>
    </source>
</reference>
<dbReference type="PANTHER" id="PTHR33630">
    <property type="entry name" value="CUTINASE RV1984C-RELATED-RELATED"/>
    <property type="match status" value="1"/>
</dbReference>
<dbReference type="SMART" id="SM01110">
    <property type="entry name" value="Cutinase"/>
    <property type="match status" value="1"/>
</dbReference>
<keyword evidence="1" id="KW-0378">Hydrolase</keyword>
<evidence type="ECO:0000313" key="4">
    <source>
        <dbReference type="EMBL" id="KAK2594742.1"/>
    </source>
</evidence>
<accession>A0AAJ0CNC8</accession>
<gene>
    <name evidence="4" type="ORF">QQS21_007540</name>
</gene>
<name>A0AAJ0CNC8_9HYPO</name>
<feature type="signal peptide" evidence="3">
    <location>
        <begin position="1"/>
        <end position="17"/>
    </location>
</feature>
<dbReference type="SUPFAM" id="SSF53474">
    <property type="entry name" value="alpha/beta-Hydrolases"/>
    <property type="match status" value="1"/>
</dbReference>
<keyword evidence="2" id="KW-1015">Disulfide bond</keyword>
<evidence type="ECO:0000313" key="5">
    <source>
        <dbReference type="Proteomes" id="UP001251528"/>
    </source>
</evidence>
<proteinExistence type="predicted"/>
<feature type="chain" id="PRO_5042546661" description="Acetylxylan esterase" evidence="3">
    <location>
        <begin position="18"/>
        <end position="223"/>
    </location>
</feature>
<comment type="caution">
    <text evidence="4">The sequence shown here is derived from an EMBL/GenBank/DDBJ whole genome shotgun (WGS) entry which is preliminary data.</text>
</comment>
<evidence type="ECO:0000256" key="1">
    <source>
        <dbReference type="ARBA" id="ARBA00022801"/>
    </source>
</evidence>
<keyword evidence="3" id="KW-0732">Signal</keyword>
<evidence type="ECO:0000256" key="2">
    <source>
        <dbReference type="ARBA" id="ARBA00023157"/>
    </source>
</evidence>
<dbReference type="EMBL" id="JASWJB010000157">
    <property type="protein sequence ID" value="KAK2594742.1"/>
    <property type="molecule type" value="Genomic_DNA"/>
</dbReference>
<evidence type="ECO:0008006" key="6">
    <source>
        <dbReference type="Google" id="ProtNLM"/>
    </source>
</evidence>
<dbReference type="GO" id="GO:0052689">
    <property type="term" value="F:carboxylic ester hydrolase activity"/>
    <property type="evidence" value="ECO:0007669"/>
    <property type="project" value="UniProtKB-ARBA"/>
</dbReference>
<dbReference type="Gene3D" id="3.40.50.1820">
    <property type="entry name" value="alpha/beta hydrolase"/>
    <property type="match status" value="1"/>
</dbReference>
<keyword evidence="5" id="KW-1185">Reference proteome</keyword>
<sequence>MHYTAFFLAAASPLAAAAAAAAVLGRRADCAPTHLLVARGSNERPGYGILQSLASSIVEANDGATMEPINYPAKLRPYGPSVSAGVDAVKKQLSDYVQACPDAKILLLGYSQGANIIGDALCGGNTGGQGPDTDPIGGDISSHVAAVVWYGDPRHNAGKSFDKGTAQTDGINARTDNQSCDAFASVIASYCDIGDPFCAGGNDVGVHFGYPRKYDGDATEFVT</sequence>
<dbReference type="Proteomes" id="UP001251528">
    <property type="component" value="Unassembled WGS sequence"/>
</dbReference>
<dbReference type="InterPro" id="IPR029058">
    <property type="entry name" value="AB_hydrolase_fold"/>
</dbReference>
<dbReference type="AlphaFoldDB" id="A0AAJ0CNC8"/>
<dbReference type="InterPro" id="IPR000675">
    <property type="entry name" value="Cutinase/axe"/>
</dbReference>
<dbReference type="PANTHER" id="PTHR33630:SF9">
    <property type="entry name" value="CUTINASE 4"/>
    <property type="match status" value="1"/>
</dbReference>